<dbReference type="InterPro" id="IPR007213">
    <property type="entry name" value="Ppm1/Ppm2/Tcmp"/>
</dbReference>
<keyword evidence="4" id="KW-1185">Reference proteome</keyword>
<dbReference type="GO" id="GO:0032259">
    <property type="term" value="P:methylation"/>
    <property type="evidence" value="ECO:0007669"/>
    <property type="project" value="UniProtKB-KW"/>
</dbReference>
<reference evidence="3 4" key="1">
    <citation type="journal article" date="2019" name="Int. J. Syst. Evol. Microbiol.">
        <title>The Global Catalogue of Microorganisms (GCM) 10K type strain sequencing project: providing services to taxonomists for standard genome sequencing and annotation.</title>
        <authorList>
            <consortium name="The Broad Institute Genomics Platform"/>
            <consortium name="The Broad Institute Genome Sequencing Center for Infectious Disease"/>
            <person name="Wu L."/>
            <person name="Ma J."/>
        </authorList>
    </citation>
    <scope>NUCLEOTIDE SEQUENCE [LARGE SCALE GENOMIC DNA]</scope>
    <source>
        <strain evidence="3 4">JCM 9383</strain>
    </source>
</reference>
<gene>
    <name evidence="3" type="ORF">GCM10010470_49390</name>
</gene>
<evidence type="ECO:0000313" key="4">
    <source>
        <dbReference type="Proteomes" id="UP001500979"/>
    </source>
</evidence>
<name>A0ABN3VJM2_9PSEU</name>
<dbReference type="Gene3D" id="3.40.50.150">
    <property type="entry name" value="Vaccinia Virus protein VP39"/>
    <property type="match status" value="1"/>
</dbReference>
<sequence>MGTLHAKAVDACTADPVLGDAIALDLSKRIDYDFRRLKMKPADRMAVVLRTNRLDAWVRRFLAGHPDAVVLHLGCGLDARAFRIDAPVEWFDVDHPDVIELRDRLFPSRDGYRTIAASVTETGWLEQIPADRTTLVIAEGLLMYLGQLDAVGLLRRMTDRFPDGEMMFDAVRPWVLRLSRYSGFLRVTGASFGWAVGDPHDVERQVPGLRLVAEHSPVTDPELVRMPAAERLSARAMAPIAPLRNAIRLLRYRF</sequence>
<organism evidence="3 4">
    <name type="scientific">Saccharopolyspora taberi</name>
    <dbReference type="NCBI Taxonomy" id="60895"/>
    <lineage>
        <taxon>Bacteria</taxon>
        <taxon>Bacillati</taxon>
        <taxon>Actinomycetota</taxon>
        <taxon>Actinomycetes</taxon>
        <taxon>Pseudonocardiales</taxon>
        <taxon>Pseudonocardiaceae</taxon>
        <taxon>Saccharopolyspora</taxon>
    </lineage>
</organism>
<protein>
    <submittedName>
        <fullName evidence="3">Class I SAM-dependent methyltransferase</fullName>
    </submittedName>
</protein>
<keyword evidence="2" id="KW-0808">Transferase</keyword>
<dbReference type="PANTHER" id="PTHR43619">
    <property type="entry name" value="S-ADENOSYL-L-METHIONINE-DEPENDENT METHYLTRANSFERASE YKTD-RELATED"/>
    <property type="match status" value="1"/>
</dbReference>
<dbReference type="PANTHER" id="PTHR43619:SF2">
    <property type="entry name" value="S-ADENOSYL-L-METHIONINE-DEPENDENT METHYLTRANSFERASES SUPERFAMILY PROTEIN"/>
    <property type="match status" value="1"/>
</dbReference>
<comment type="caution">
    <text evidence="3">The sequence shown here is derived from an EMBL/GenBank/DDBJ whole genome shotgun (WGS) entry which is preliminary data.</text>
</comment>
<dbReference type="EMBL" id="BAAAUX010000020">
    <property type="protein sequence ID" value="GAA2808267.1"/>
    <property type="molecule type" value="Genomic_DNA"/>
</dbReference>
<dbReference type="Pfam" id="PF04072">
    <property type="entry name" value="LCM"/>
    <property type="match status" value="1"/>
</dbReference>
<evidence type="ECO:0000313" key="3">
    <source>
        <dbReference type="EMBL" id="GAA2808267.1"/>
    </source>
</evidence>
<evidence type="ECO:0000256" key="1">
    <source>
        <dbReference type="ARBA" id="ARBA00022603"/>
    </source>
</evidence>
<dbReference type="InterPro" id="IPR016874">
    <property type="entry name" value="TcmP-like"/>
</dbReference>
<dbReference type="Proteomes" id="UP001500979">
    <property type="component" value="Unassembled WGS sequence"/>
</dbReference>
<dbReference type="GO" id="GO:0008168">
    <property type="term" value="F:methyltransferase activity"/>
    <property type="evidence" value="ECO:0007669"/>
    <property type="project" value="UniProtKB-KW"/>
</dbReference>
<accession>A0ABN3VJM2</accession>
<proteinExistence type="predicted"/>
<keyword evidence="1 3" id="KW-0489">Methyltransferase</keyword>
<dbReference type="PIRSF" id="PIRSF028177">
    <property type="entry name" value="Polyketide_synth_Omtfrase_TcmP"/>
    <property type="match status" value="1"/>
</dbReference>
<evidence type="ECO:0000256" key="2">
    <source>
        <dbReference type="ARBA" id="ARBA00022679"/>
    </source>
</evidence>
<dbReference type="SUPFAM" id="SSF53335">
    <property type="entry name" value="S-adenosyl-L-methionine-dependent methyltransferases"/>
    <property type="match status" value="1"/>
</dbReference>
<dbReference type="InterPro" id="IPR029063">
    <property type="entry name" value="SAM-dependent_MTases_sf"/>
</dbReference>